<name>A0ACC3SHR1_9PEZI</name>
<proteinExistence type="predicted"/>
<comment type="caution">
    <text evidence="1">The sequence shown here is derived from an EMBL/GenBank/DDBJ whole genome shotgun (WGS) entry which is preliminary data.</text>
</comment>
<evidence type="ECO:0000313" key="1">
    <source>
        <dbReference type="EMBL" id="KAK8213576.1"/>
    </source>
</evidence>
<organism evidence="1 2">
    <name type="scientific">Zalaria obscura</name>
    <dbReference type="NCBI Taxonomy" id="2024903"/>
    <lineage>
        <taxon>Eukaryota</taxon>
        <taxon>Fungi</taxon>
        <taxon>Dikarya</taxon>
        <taxon>Ascomycota</taxon>
        <taxon>Pezizomycotina</taxon>
        <taxon>Dothideomycetes</taxon>
        <taxon>Dothideomycetidae</taxon>
        <taxon>Dothideales</taxon>
        <taxon>Zalariaceae</taxon>
        <taxon>Zalaria</taxon>
    </lineage>
</organism>
<reference evidence="1" key="1">
    <citation type="submission" date="2024-02" db="EMBL/GenBank/DDBJ databases">
        <title>Metagenome Assembled Genome of Zalaria obscura JY119.</title>
        <authorList>
            <person name="Vighnesh L."/>
            <person name="Jagadeeshwari U."/>
            <person name="Venkata Ramana C."/>
            <person name="Sasikala C."/>
        </authorList>
    </citation>
    <scope>NUCLEOTIDE SEQUENCE</scope>
    <source>
        <strain evidence="1">JY119</strain>
    </source>
</reference>
<protein>
    <submittedName>
        <fullName evidence="1">Uncharacterized protein</fullName>
    </submittedName>
</protein>
<dbReference type="Proteomes" id="UP001320706">
    <property type="component" value="Unassembled WGS sequence"/>
</dbReference>
<evidence type="ECO:0000313" key="2">
    <source>
        <dbReference type="Proteomes" id="UP001320706"/>
    </source>
</evidence>
<accession>A0ACC3SHR1</accession>
<sequence>MVYGGRGGAGNVLPKRISHAQMQKNADLEAQRVDSDTVSVISTPAHDVGHSDLRPYAYKGRGGAGNLYSPRDLNETGTFQGAESSHILGDGTPAPASEQSHRVTSNGNVEPRIHAPLGIEDFPALMKTTSATRPFRGIGGAGNYASGSAEAEDKAARKKAESEERKKEKIRTEIERDVEAGLRRPDQVKVTGEERF</sequence>
<keyword evidence="2" id="KW-1185">Reference proteome</keyword>
<dbReference type="EMBL" id="JAMKPW020000011">
    <property type="protein sequence ID" value="KAK8213576.1"/>
    <property type="molecule type" value="Genomic_DNA"/>
</dbReference>
<gene>
    <name evidence="1" type="ORF">M8818_002878</name>
</gene>